<dbReference type="Proteomes" id="UP000694924">
    <property type="component" value="Unplaced"/>
</dbReference>
<organism evidence="2 3">
    <name type="scientific">Polistes dominula</name>
    <name type="common">European paper wasp</name>
    <name type="synonym">Vespa dominula</name>
    <dbReference type="NCBI Taxonomy" id="743375"/>
    <lineage>
        <taxon>Eukaryota</taxon>
        <taxon>Metazoa</taxon>
        <taxon>Ecdysozoa</taxon>
        <taxon>Arthropoda</taxon>
        <taxon>Hexapoda</taxon>
        <taxon>Insecta</taxon>
        <taxon>Pterygota</taxon>
        <taxon>Neoptera</taxon>
        <taxon>Endopterygota</taxon>
        <taxon>Hymenoptera</taxon>
        <taxon>Apocrita</taxon>
        <taxon>Aculeata</taxon>
        <taxon>Vespoidea</taxon>
        <taxon>Vespidae</taxon>
        <taxon>Polistinae</taxon>
        <taxon>Polistini</taxon>
        <taxon>Polistes</taxon>
    </lineage>
</organism>
<evidence type="ECO:0000259" key="1">
    <source>
        <dbReference type="PROSITE" id="PS50181"/>
    </source>
</evidence>
<gene>
    <name evidence="3" type="primary">LOC107064820</name>
</gene>
<keyword evidence="2" id="KW-1185">Reference proteome</keyword>
<name>A0ABM1HZJ6_POLDO</name>
<accession>A0ABM1HZJ6</accession>
<feature type="domain" description="F-box" evidence="1">
    <location>
        <begin position="31"/>
        <end position="80"/>
    </location>
</feature>
<reference evidence="3" key="1">
    <citation type="submission" date="2025-08" db="UniProtKB">
        <authorList>
            <consortium name="RefSeq"/>
        </authorList>
    </citation>
    <scope>IDENTIFICATION</scope>
    <source>
        <tissue evidence="3">Whole body</tissue>
    </source>
</reference>
<dbReference type="GeneID" id="107064820"/>
<dbReference type="Pfam" id="PF00646">
    <property type="entry name" value="F-box"/>
    <property type="match status" value="1"/>
</dbReference>
<evidence type="ECO:0000313" key="2">
    <source>
        <dbReference type="Proteomes" id="UP000694924"/>
    </source>
</evidence>
<dbReference type="RefSeq" id="XP_015173383.1">
    <property type="nucleotide sequence ID" value="XM_015317897.1"/>
</dbReference>
<sequence length="440" mass="50664">MSTNKRRKTSSKCCLEQKNVHKHTANECFYYHTLDTLPPEVLEIVLRLLPLHDVATSVRLVSRRCSNVATIVLNAAFLSAGTKLENAMKHTETMIRKVKTGADLLTFSRVFNILEIVMAQYKMLRAVTWRYTHPSKPEKFSRLCFYAGGLLDNLNNLLHRAVNCPVSLSGSHGPDSRIACFISDCKRFMNYFEKVSESRVNRSALVSGCKAVDVLDCLAEGRKVLSFNILSNEGIKNDIISMKLKYEMKRAWFTCLKIPNTLDENSWKDQQRFMYLRLRRLVVSVNEHYYENLQYEREVLIQEPSIPPPRMPPVSTYSGYGEYGGEFFYYGNMNKYAYENKFKSLPVIDHENAQDNIEEIQKKSCFNLVIAVELKCSSELAPFAVRTLLRSNELDIYTKTPNHLELYLKLDIMCPASIANRLPGHFTWELNSSRHVHHSS</sequence>
<dbReference type="PROSITE" id="PS50181">
    <property type="entry name" value="FBOX"/>
    <property type="match status" value="1"/>
</dbReference>
<protein>
    <submittedName>
        <fullName evidence="3">Uncharacterized protein LOC107064820</fullName>
    </submittedName>
</protein>
<dbReference type="InterPro" id="IPR001810">
    <property type="entry name" value="F-box_dom"/>
</dbReference>
<proteinExistence type="predicted"/>
<evidence type="ECO:0000313" key="3">
    <source>
        <dbReference type="RefSeq" id="XP_015173383.1"/>
    </source>
</evidence>